<dbReference type="AlphaFoldDB" id="F3CI00"/>
<dbReference type="EMBL" id="ADWY01003299">
    <property type="protein sequence ID" value="EGH18892.1"/>
    <property type="molecule type" value="Genomic_DNA"/>
</dbReference>
<name>F3CI00_PSESG</name>
<feature type="non-terminal residue" evidence="1">
    <location>
        <position position="1"/>
    </location>
</feature>
<dbReference type="EC" id="3.6.3.12" evidence="1"/>
<dbReference type="GO" id="GO:0016787">
    <property type="term" value="F:hydrolase activity"/>
    <property type="evidence" value="ECO:0007669"/>
    <property type="project" value="UniProtKB-KW"/>
</dbReference>
<proteinExistence type="predicted"/>
<reference evidence="1 2" key="1">
    <citation type="journal article" date="2011" name="PLoS Pathog.">
        <title>Dynamic evolution of pathogenicity revealed by sequencing and comparative genomics of 19 Pseudomonas syringae isolates.</title>
        <authorList>
            <person name="Baltrus D.A."/>
            <person name="Nishimura M.T."/>
            <person name="Romanchuk A."/>
            <person name="Chang J.H."/>
            <person name="Mukhtar M.S."/>
            <person name="Cherkis K."/>
            <person name="Roach J."/>
            <person name="Grant S.R."/>
            <person name="Jones C.D."/>
            <person name="Dangl J.L."/>
        </authorList>
    </citation>
    <scope>NUCLEOTIDE SEQUENCE [LARGE SCALE GENOMIC DNA]</scope>
    <source>
        <strain evidence="2">race 4</strain>
    </source>
</reference>
<dbReference type="GO" id="GO:0008556">
    <property type="term" value="F:P-type potassium transmembrane transporter activity"/>
    <property type="evidence" value="ECO:0007669"/>
    <property type="project" value="InterPro"/>
</dbReference>
<organism evidence="1 2">
    <name type="scientific">Pseudomonas savastanoi pv. glycinea str. race 4</name>
    <dbReference type="NCBI Taxonomy" id="875330"/>
    <lineage>
        <taxon>Bacteria</taxon>
        <taxon>Pseudomonadati</taxon>
        <taxon>Pseudomonadota</taxon>
        <taxon>Gammaproteobacteria</taxon>
        <taxon>Pseudomonadales</taxon>
        <taxon>Pseudomonadaceae</taxon>
        <taxon>Pseudomonas</taxon>
    </lineage>
</organism>
<protein>
    <submittedName>
        <fullName evidence="1">Potassium-transporting ATPase subunit A</fullName>
        <ecNumber evidence="1">3.6.3.12</ecNumber>
    </submittedName>
</protein>
<evidence type="ECO:0000313" key="2">
    <source>
        <dbReference type="Proteomes" id="UP000005466"/>
    </source>
</evidence>
<dbReference type="Pfam" id="PF03814">
    <property type="entry name" value="KdpA"/>
    <property type="match status" value="1"/>
</dbReference>
<comment type="caution">
    <text evidence="1">The sequence shown here is derived from an EMBL/GenBank/DDBJ whole genome shotgun (WGS) entry which is preliminary data.</text>
</comment>
<dbReference type="InterPro" id="IPR004623">
    <property type="entry name" value="KdpA"/>
</dbReference>
<evidence type="ECO:0000313" key="1">
    <source>
        <dbReference type="EMBL" id="EGH18892.1"/>
    </source>
</evidence>
<sequence length="47" mass="5121">WQLGISIVLAVFLVWQGVPQNFGHYIDALTLQGADQSLPMGPAARQI</sequence>
<dbReference type="Proteomes" id="UP000005466">
    <property type="component" value="Unassembled WGS sequence"/>
</dbReference>
<feature type="non-terminal residue" evidence="1">
    <location>
        <position position="47"/>
    </location>
</feature>
<accession>F3CI00</accession>
<keyword evidence="1" id="KW-0378">Hydrolase</keyword>
<gene>
    <name evidence="1" type="ORF">Pgy4_38618</name>
</gene>